<dbReference type="Gene3D" id="3.20.20.10">
    <property type="entry name" value="Alanine racemase"/>
    <property type="match status" value="1"/>
</dbReference>
<gene>
    <name evidence="2" type="ORF">B7O98_09425</name>
</gene>
<feature type="non-terminal residue" evidence="2">
    <location>
        <position position="52"/>
    </location>
</feature>
<proteinExistence type="predicted"/>
<dbReference type="InterPro" id="IPR029066">
    <property type="entry name" value="PLP-binding_barrel"/>
</dbReference>
<comment type="caution">
    <text evidence="2">The sequence shown here is derived from an EMBL/GenBank/DDBJ whole genome shotgun (WGS) entry which is preliminary data.</text>
</comment>
<dbReference type="GO" id="GO:0003824">
    <property type="term" value="F:catalytic activity"/>
    <property type="evidence" value="ECO:0007669"/>
    <property type="project" value="InterPro"/>
</dbReference>
<organism evidence="2 3">
    <name type="scientific">Zestosphaera tikiterensis</name>
    <dbReference type="NCBI Taxonomy" id="1973259"/>
    <lineage>
        <taxon>Archaea</taxon>
        <taxon>Thermoproteota</taxon>
        <taxon>Thermoprotei</taxon>
        <taxon>Desulfurococcales</taxon>
        <taxon>Desulfurococcaceae</taxon>
        <taxon>Zestosphaera</taxon>
    </lineage>
</organism>
<sequence length="52" mass="5628">MKYGDVEVLYSCKANSNVEVLKVFKELGAGLDAVSVWEALLGVKVGFPPDKI</sequence>
<dbReference type="InterPro" id="IPR022644">
    <property type="entry name" value="De-COase2_N"/>
</dbReference>
<accession>A0A2R7Y1F2</accession>
<reference evidence="2 3" key="1">
    <citation type="journal article" date="2018" name="Syst. Appl. Microbiol.">
        <title>A new symbiotic nanoarchaeote (Candidatus Nanoclepta minutus) and its host (Zestosphaera tikiterensis gen. nov., sp. nov.) from a New Zealand hot spring.</title>
        <authorList>
            <person name="St John E."/>
            <person name="Liu Y."/>
            <person name="Podar M."/>
            <person name="Stott M.B."/>
            <person name="Meneghin J."/>
            <person name="Chen Z."/>
            <person name="Lagutin K."/>
            <person name="Mitchell K."/>
            <person name="Reysenbach A.L."/>
        </authorList>
    </citation>
    <scope>NUCLEOTIDE SEQUENCE [LARGE SCALE GENOMIC DNA]</scope>
    <source>
        <strain evidence="2">NZ3</strain>
    </source>
</reference>
<feature type="domain" description="Orn/DAP/Arg decarboxylase 2 N-terminal" evidence="1">
    <location>
        <begin position="3"/>
        <end position="52"/>
    </location>
</feature>
<dbReference type="AlphaFoldDB" id="A0A2R7Y1F2"/>
<dbReference type="Pfam" id="PF02784">
    <property type="entry name" value="Orn_Arg_deC_N"/>
    <property type="match status" value="1"/>
</dbReference>
<dbReference type="EMBL" id="NBVN01000013">
    <property type="protein sequence ID" value="PUA31371.1"/>
    <property type="molecule type" value="Genomic_DNA"/>
</dbReference>
<evidence type="ECO:0000313" key="3">
    <source>
        <dbReference type="Proteomes" id="UP000244093"/>
    </source>
</evidence>
<dbReference type="SUPFAM" id="SSF51419">
    <property type="entry name" value="PLP-binding barrel"/>
    <property type="match status" value="1"/>
</dbReference>
<evidence type="ECO:0000313" key="2">
    <source>
        <dbReference type="EMBL" id="PUA31371.1"/>
    </source>
</evidence>
<evidence type="ECO:0000259" key="1">
    <source>
        <dbReference type="Pfam" id="PF02784"/>
    </source>
</evidence>
<protein>
    <recommendedName>
        <fullName evidence="1">Orn/DAP/Arg decarboxylase 2 N-terminal domain-containing protein</fullName>
    </recommendedName>
</protein>
<name>A0A2R7Y1F2_9CREN</name>
<dbReference type="Proteomes" id="UP000244093">
    <property type="component" value="Unassembled WGS sequence"/>
</dbReference>